<reference evidence="2 3" key="1">
    <citation type="submission" date="2017-10" db="EMBL/GenBank/DDBJ databases">
        <title>Whole genome of Pedobacter ginsengisoli T01R-27 isolated from tomato rhizosphere.</title>
        <authorList>
            <person name="Weon H.-Y."/>
            <person name="Lee S.A."/>
            <person name="Sang M.K."/>
            <person name="Song J."/>
        </authorList>
    </citation>
    <scope>NUCLEOTIDE SEQUENCE [LARGE SCALE GENOMIC DNA]</scope>
    <source>
        <strain evidence="2 3">T01R-27</strain>
    </source>
</reference>
<accession>A0A2D1U3U3</accession>
<dbReference type="KEGG" id="pgs:CPT03_07200"/>
<name>A0A2D1U3U3_9SPHI</name>
<keyword evidence="3" id="KW-1185">Reference proteome</keyword>
<sequence length="88" mass="9765">MKYIILTIPLLALALSGCCQNIKANPTAMKAKKTEGTCTDLYTDNCSEKTLSCKLTSPEMQKRKATIIARLKKQVLEKKELPNHKGVI</sequence>
<evidence type="ECO:0000313" key="3">
    <source>
        <dbReference type="Proteomes" id="UP000223749"/>
    </source>
</evidence>
<dbReference type="Proteomes" id="UP000223749">
    <property type="component" value="Chromosome"/>
</dbReference>
<feature type="chain" id="PRO_5013709432" description="Lipoprotein" evidence="1">
    <location>
        <begin position="25"/>
        <end position="88"/>
    </location>
</feature>
<gene>
    <name evidence="2" type="ORF">CPT03_07200</name>
</gene>
<dbReference type="AlphaFoldDB" id="A0A2D1U3U3"/>
<evidence type="ECO:0000313" key="2">
    <source>
        <dbReference type="EMBL" id="ATP56272.1"/>
    </source>
</evidence>
<dbReference type="PROSITE" id="PS51257">
    <property type="entry name" value="PROKAR_LIPOPROTEIN"/>
    <property type="match status" value="1"/>
</dbReference>
<proteinExistence type="predicted"/>
<evidence type="ECO:0008006" key="4">
    <source>
        <dbReference type="Google" id="ProtNLM"/>
    </source>
</evidence>
<organism evidence="2 3">
    <name type="scientific">Pedobacter ginsengisoli</name>
    <dbReference type="NCBI Taxonomy" id="363852"/>
    <lineage>
        <taxon>Bacteria</taxon>
        <taxon>Pseudomonadati</taxon>
        <taxon>Bacteroidota</taxon>
        <taxon>Sphingobacteriia</taxon>
        <taxon>Sphingobacteriales</taxon>
        <taxon>Sphingobacteriaceae</taxon>
        <taxon>Pedobacter</taxon>
    </lineage>
</organism>
<protein>
    <recommendedName>
        <fullName evidence="4">Lipoprotein</fullName>
    </recommendedName>
</protein>
<dbReference type="EMBL" id="CP024091">
    <property type="protein sequence ID" value="ATP56272.1"/>
    <property type="molecule type" value="Genomic_DNA"/>
</dbReference>
<keyword evidence="1" id="KW-0732">Signal</keyword>
<feature type="signal peptide" evidence="1">
    <location>
        <begin position="1"/>
        <end position="24"/>
    </location>
</feature>
<dbReference type="OrthoDB" id="164217at2"/>
<dbReference type="RefSeq" id="WP_099438214.1">
    <property type="nucleotide sequence ID" value="NZ_CP024091.1"/>
</dbReference>
<evidence type="ECO:0000256" key="1">
    <source>
        <dbReference type="SAM" id="SignalP"/>
    </source>
</evidence>